<sequence length="271" mass="28835">MWTRIASTVLLCSVAALAGAADLLLAQQGEAAPGRLVRVQLVPGTQAWLDGTPLSVSANGWAAFGFDRDASGQRVLRLVGNGREQRVEFVLPAGDWPLQRVNGVPPRTVAPPPPAVQERIRAEAALMAKARAVHSQLEDFTTAFRWPLSGRISGVYGSQRIYNGTPGSPHLGLDIAAPTGSKVQAPAGGVVTLVHQDMFYNGGTLVIDHGEGVASTFIHLNAVHVEQGQRVEAGDWVADVGATGRASGPHLHWVVNWFDVRLDPLPLLPPR</sequence>
<accession>A0ABV4AE06</accession>
<keyword evidence="4" id="KW-1185">Reference proteome</keyword>
<evidence type="ECO:0000313" key="3">
    <source>
        <dbReference type="EMBL" id="MEY1661088.1"/>
    </source>
</evidence>
<name>A0ABV4AE06_9GAMM</name>
<dbReference type="EMBL" id="JBGCUO010000001">
    <property type="protein sequence ID" value="MEY1661088.1"/>
    <property type="molecule type" value="Genomic_DNA"/>
</dbReference>
<dbReference type="Gene3D" id="2.70.70.10">
    <property type="entry name" value="Glucose Permease (Domain IIA)"/>
    <property type="match status" value="1"/>
</dbReference>
<evidence type="ECO:0000259" key="2">
    <source>
        <dbReference type="Pfam" id="PF01551"/>
    </source>
</evidence>
<dbReference type="Pfam" id="PF01551">
    <property type="entry name" value="Peptidase_M23"/>
    <property type="match status" value="1"/>
</dbReference>
<dbReference type="InterPro" id="IPR050570">
    <property type="entry name" value="Cell_wall_metabolism_enzyme"/>
</dbReference>
<feature type="signal peptide" evidence="1">
    <location>
        <begin position="1"/>
        <end position="20"/>
    </location>
</feature>
<dbReference type="SUPFAM" id="SSF51261">
    <property type="entry name" value="Duplicated hybrid motif"/>
    <property type="match status" value="1"/>
</dbReference>
<evidence type="ECO:0000256" key="1">
    <source>
        <dbReference type="SAM" id="SignalP"/>
    </source>
</evidence>
<dbReference type="EC" id="3.4.24.-" evidence="3"/>
<dbReference type="PANTHER" id="PTHR21666:SF285">
    <property type="entry name" value="M23 FAMILY METALLOPEPTIDASE"/>
    <property type="match status" value="1"/>
</dbReference>
<dbReference type="Proteomes" id="UP001562065">
    <property type="component" value="Unassembled WGS sequence"/>
</dbReference>
<organism evidence="3 4">
    <name type="scientific">Isoalcanivorax beigongshangi</name>
    <dbReference type="NCBI Taxonomy" id="3238810"/>
    <lineage>
        <taxon>Bacteria</taxon>
        <taxon>Pseudomonadati</taxon>
        <taxon>Pseudomonadota</taxon>
        <taxon>Gammaproteobacteria</taxon>
        <taxon>Oceanospirillales</taxon>
        <taxon>Alcanivoracaceae</taxon>
        <taxon>Isoalcanivorax</taxon>
    </lineage>
</organism>
<feature type="domain" description="M23ase beta-sheet core" evidence="2">
    <location>
        <begin position="169"/>
        <end position="264"/>
    </location>
</feature>
<keyword evidence="3" id="KW-0378">Hydrolase</keyword>
<dbReference type="RefSeq" id="WP_369454326.1">
    <property type="nucleotide sequence ID" value="NZ_JBGCUO010000001.1"/>
</dbReference>
<dbReference type="PANTHER" id="PTHR21666">
    <property type="entry name" value="PEPTIDASE-RELATED"/>
    <property type="match status" value="1"/>
</dbReference>
<evidence type="ECO:0000313" key="4">
    <source>
        <dbReference type="Proteomes" id="UP001562065"/>
    </source>
</evidence>
<protein>
    <submittedName>
        <fullName evidence="3">M23 family metallopeptidase</fullName>
        <ecNumber evidence="3">3.4.24.-</ecNumber>
    </submittedName>
</protein>
<gene>
    <name evidence="3" type="ORF">AB5I84_02875</name>
</gene>
<dbReference type="GO" id="GO:0016787">
    <property type="term" value="F:hydrolase activity"/>
    <property type="evidence" value="ECO:0007669"/>
    <property type="project" value="UniProtKB-KW"/>
</dbReference>
<comment type="caution">
    <text evidence="3">The sequence shown here is derived from an EMBL/GenBank/DDBJ whole genome shotgun (WGS) entry which is preliminary data.</text>
</comment>
<dbReference type="InterPro" id="IPR011055">
    <property type="entry name" value="Dup_hybrid_motif"/>
</dbReference>
<reference evidence="3 4" key="1">
    <citation type="submission" date="2024-07" db="EMBL/GenBank/DDBJ databases">
        <authorList>
            <person name="Ren Q."/>
        </authorList>
    </citation>
    <scope>NUCLEOTIDE SEQUENCE [LARGE SCALE GENOMIC DNA]</scope>
    <source>
        <strain evidence="3 4">REN37</strain>
    </source>
</reference>
<feature type="chain" id="PRO_5047223093" evidence="1">
    <location>
        <begin position="21"/>
        <end position="271"/>
    </location>
</feature>
<dbReference type="CDD" id="cd12797">
    <property type="entry name" value="M23_peptidase"/>
    <property type="match status" value="1"/>
</dbReference>
<dbReference type="InterPro" id="IPR016047">
    <property type="entry name" value="M23ase_b-sheet_dom"/>
</dbReference>
<proteinExistence type="predicted"/>
<keyword evidence="1" id="KW-0732">Signal</keyword>